<proteinExistence type="predicted"/>
<gene>
    <name evidence="1" type="ORF">HMPREF9350_04400</name>
</gene>
<protein>
    <submittedName>
        <fullName evidence="1">Uncharacterized protein</fullName>
    </submittedName>
</protein>
<organism evidence="1 2">
    <name type="scientific">Escherichia coli MS 85-1</name>
    <dbReference type="NCBI Taxonomy" id="679202"/>
    <lineage>
        <taxon>Bacteria</taxon>
        <taxon>Pseudomonadati</taxon>
        <taxon>Pseudomonadota</taxon>
        <taxon>Gammaproteobacteria</taxon>
        <taxon>Enterobacterales</taxon>
        <taxon>Enterobacteriaceae</taxon>
        <taxon>Escherichia</taxon>
    </lineage>
</organism>
<comment type="caution">
    <text evidence="1">The sequence shown here is derived from an EMBL/GenBank/DDBJ whole genome shotgun (WGS) entry which is preliminary data.</text>
</comment>
<dbReference type="Proteomes" id="UP000005056">
    <property type="component" value="Unassembled WGS sequence"/>
</dbReference>
<evidence type="ECO:0000313" key="2">
    <source>
        <dbReference type="Proteomes" id="UP000005056"/>
    </source>
</evidence>
<sequence>MFIRPRLNVMLWICKFCRPDKEFTPHPASTKRTLLSGYQAKAP</sequence>
<dbReference type="AlphaFoldDB" id="A0AAN3SDJ4"/>
<reference evidence="1 2" key="1">
    <citation type="submission" date="2010-09" db="EMBL/GenBank/DDBJ databases">
        <authorList>
            <person name="Weinstock G."/>
            <person name="Sodergren E."/>
            <person name="Clifton S."/>
            <person name="Fulton L."/>
            <person name="Fulton B."/>
            <person name="Courtney L."/>
            <person name="Fronick C."/>
            <person name="Harrison M."/>
            <person name="Strong C."/>
            <person name="Farmer C."/>
            <person name="Delahaunty K."/>
            <person name="Markovic C."/>
            <person name="Hall O."/>
            <person name="Minx P."/>
            <person name="Tomlinson C."/>
            <person name="Mitreva M."/>
            <person name="Hou S."/>
            <person name="Chen J."/>
            <person name="Wollam A."/>
            <person name="Pepin K.H."/>
            <person name="Johnson M."/>
            <person name="Bhonagiri V."/>
            <person name="Zhang X."/>
            <person name="Suruliraj S."/>
            <person name="Warren W."/>
            <person name="Chinwalla A."/>
            <person name="Mardis E.R."/>
            <person name="Wilson R.K."/>
        </authorList>
    </citation>
    <scope>NUCLEOTIDE SEQUENCE [LARGE SCALE GENOMIC DNA]</scope>
    <source>
        <strain evidence="1 2">MS 85-1</strain>
    </source>
</reference>
<dbReference type="EMBL" id="ADWQ01000025">
    <property type="protein sequence ID" value="EFU33771.1"/>
    <property type="molecule type" value="Genomic_DNA"/>
</dbReference>
<evidence type="ECO:0000313" key="1">
    <source>
        <dbReference type="EMBL" id="EFU33771.1"/>
    </source>
</evidence>
<accession>A0AAN3SDJ4</accession>
<name>A0AAN3SDJ4_ECOLX</name>